<feature type="transmembrane region" description="Helical" evidence="1">
    <location>
        <begin position="218"/>
        <end position="239"/>
    </location>
</feature>
<feature type="transmembrane region" description="Helical" evidence="1">
    <location>
        <begin position="270"/>
        <end position="286"/>
    </location>
</feature>
<feature type="transmembrane region" description="Helical" evidence="1">
    <location>
        <begin position="105"/>
        <end position="127"/>
    </location>
</feature>
<feature type="transmembrane region" description="Helical" evidence="1">
    <location>
        <begin position="246"/>
        <end position="264"/>
    </location>
</feature>
<keyword evidence="1" id="KW-1133">Transmembrane helix</keyword>
<dbReference type="AlphaFoldDB" id="A0A221KIP4"/>
<dbReference type="RefSeq" id="WP_157725720.1">
    <property type="nucleotide sequence ID" value="NZ_CP022423.1"/>
</dbReference>
<protein>
    <submittedName>
        <fullName evidence="2">Uncharacterized protein</fullName>
    </submittedName>
</protein>
<dbReference type="Proteomes" id="UP000199729">
    <property type="component" value="Chromosome"/>
</dbReference>
<keyword evidence="3" id="KW-1185">Reference proteome</keyword>
<feature type="transmembrane region" description="Helical" evidence="1">
    <location>
        <begin position="156"/>
        <end position="181"/>
    </location>
</feature>
<feature type="transmembrane region" description="Helical" evidence="1">
    <location>
        <begin position="63"/>
        <end position="93"/>
    </location>
</feature>
<dbReference type="EMBL" id="CP022423">
    <property type="protein sequence ID" value="ASM78835.1"/>
    <property type="molecule type" value="Genomic_DNA"/>
</dbReference>
<keyword evidence="1" id="KW-0472">Membrane</keyword>
<proteinExistence type="predicted"/>
<evidence type="ECO:0000313" key="3">
    <source>
        <dbReference type="Proteomes" id="UP000199729"/>
    </source>
</evidence>
<dbReference type="KEGG" id="vff:VITFI_CDS3058"/>
<feature type="transmembrane region" description="Helical" evidence="1">
    <location>
        <begin position="327"/>
        <end position="353"/>
    </location>
</feature>
<gene>
    <name evidence="2" type="ORF">VITFI_CDS3058</name>
</gene>
<organism evidence="2 3">
    <name type="scientific">Vitreoscilla filiformis</name>
    <dbReference type="NCBI Taxonomy" id="63"/>
    <lineage>
        <taxon>Bacteria</taxon>
        <taxon>Pseudomonadati</taxon>
        <taxon>Pseudomonadota</taxon>
        <taxon>Betaproteobacteria</taxon>
        <taxon>Neisseriales</taxon>
        <taxon>Neisseriaceae</taxon>
        <taxon>Vitreoscilla</taxon>
    </lineage>
</organism>
<feature type="transmembrane region" description="Helical" evidence="1">
    <location>
        <begin position="373"/>
        <end position="392"/>
    </location>
</feature>
<accession>A0A221KIP4</accession>
<name>A0A221KIP4_VITFI</name>
<feature type="transmembrane region" description="Helical" evidence="1">
    <location>
        <begin position="412"/>
        <end position="430"/>
    </location>
</feature>
<feature type="transmembrane region" description="Helical" evidence="1">
    <location>
        <begin position="188"/>
        <end position="206"/>
    </location>
</feature>
<evidence type="ECO:0000256" key="1">
    <source>
        <dbReference type="SAM" id="Phobius"/>
    </source>
</evidence>
<sequence length="614" mass="68340">MAVVMGVALWGLWWLANPYLHFNVHDGSLYSGEALRRLEMHNFAKDVFFMGQTQGNFSLFGSLYAQVVTLLGLPMAGWVMSTTGRVLWWIALYRWVQVGWGERRWWAFMLMLLLPATYDGHGLFAYAGSEVTARCWAEAAVLWALGQQSQGRIGRAWLGVGLAAALHPLIALPGGGLVLLMQPARVRVMGIGVGLLAVLGGAAWGVDPLVRLFQTFDPVWWESVLVLAGYALAPSWPALGWAKPMVYAALLAYVGWGAHSAGWARTWARALLVLLLGLLATWWWACQSRNVLLVQLQVWRVLWLAQLLAPALWVCVLPAWPRWNARMWAHVLLVAAALLSLSAPLTFVIWPALLVMHGRIGPWLEGPTWHRSLPVLAGMILLMALAVRWPALVYADTINHINHLAHARWVSWAKEPMVSLPVALLLFVGLSRARSRWVYAGLVSLALVPGVLSLSAWSDQVARAQRPLDDQTPLRQIVPEGALVYWDAGSDHTWFRLHRSQYASMSHGPNSLFSREAAMEFRRRLEVLARAGMIGAVPEVPDTHDDVKPDIQRWRAQLEFSATARTLGANNILALCQDPILDYVLLSIDIPEADARVPYRDVPSGRVSVFKCPR</sequence>
<feature type="transmembrane region" description="Helical" evidence="1">
    <location>
        <begin position="437"/>
        <end position="457"/>
    </location>
</feature>
<reference evidence="2 3" key="1">
    <citation type="submission" date="2017-07" db="EMBL/GenBank/DDBJ databases">
        <title>Complete Genome Sequence of the cosmetic ferment Vitreoscilla filiformis (ATCC15551).</title>
        <authorList>
            <person name="Contreras S."/>
            <person name="Sagory-Zalkind P."/>
            <person name="Blanquart H."/>
            <person name="Iltis A."/>
            <person name="Morand S.C."/>
        </authorList>
    </citation>
    <scope>NUCLEOTIDE SEQUENCE [LARGE SCALE GENOMIC DNA]</scope>
    <source>
        <strain evidence="2 3">ATCC 15551</strain>
    </source>
</reference>
<keyword evidence="1" id="KW-0812">Transmembrane</keyword>
<feature type="transmembrane region" description="Helical" evidence="1">
    <location>
        <begin position="298"/>
        <end position="321"/>
    </location>
</feature>
<evidence type="ECO:0000313" key="2">
    <source>
        <dbReference type="EMBL" id="ASM78835.1"/>
    </source>
</evidence>
<dbReference type="OrthoDB" id="8769293at2"/>